<dbReference type="GO" id="GO:0008237">
    <property type="term" value="F:metallopeptidase activity"/>
    <property type="evidence" value="ECO:0007669"/>
    <property type="project" value="UniProtKB-KW"/>
</dbReference>
<comment type="similarity">
    <text evidence="1 7">Belongs to the UPF0758 family.</text>
</comment>
<gene>
    <name evidence="9" type="ORF">CSLFYP84_01195</name>
</gene>
<keyword evidence="4" id="KW-0378">Hydrolase</keyword>
<protein>
    <recommendedName>
        <fullName evidence="8">MPN domain-containing protein</fullName>
    </recommendedName>
</protein>
<accession>A0A6N3BKB9</accession>
<dbReference type="InterPro" id="IPR037518">
    <property type="entry name" value="MPN"/>
</dbReference>
<dbReference type="CDD" id="cd08071">
    <property type="entry name" value="MPN_DUF2466"/>
    <property type="match status" value="1"/>
</dbReference>
<dbReference type="GO" id="GO:0006508">
    <property type="term" value="P:proteolysis"/>
    <property type="evidence" value="ECO:0007669"/>
    <property type="project" value="UniProtKB-KW"/>
</dbReference>
<evidence type="ECO:0000256" key="5">
    <source>
        <dbReference type="ARBA" id="ARBA00022833"/>
    </source>
</evidence>
<evidence type="ECO:0000256" key="2">
    <source>
        <dbReference type="ARBA" id="ARBA00022670"/>
    </source>
</evidence>
<keyword evidence="3" id="KW-0479">Metal-binding</keyword>
<evidence type="ECO:0000259" key="8">
    <source>
        <dbReference type="PROSITE" id="PS50249"/>
    </source>
</evidence>
<dbReference type="PANTHER" id="PTHR30471:SF3">
    <property type="entry name" value="UPF0758 PROTEIN YEES-RELATED"/>
    <property type="match status" value="1"/>
</dbReference>
<dbReference type="NCBIfam" id="TIGR00608">
    <property type="entry name" value="radc"/>
    <property type="match status" value="1"/>
</dbReference>
<reference evidence="9" key="1">
    <citation type="submission" date="2019-11" db="EMBL/GenBank/DDBJ databases">
        <authorList>
            <person name="Feng L."/>
        </authorList>
    </citation>
    <scope>NUCLEOTIDE SEQUENCE</scope>
    <source>
        <strain evidence="9">CsymbiosumLFYP84</strain>
    </source>
</reference>
<dbReference type="EMBL" id="CACRUA010000016">
    <property type="protein sequence ID" value="VYU05190.1"/>
    <property type="molecule type" value="Genomic_DNA"/>
</dbReference>
<evidence type="ECO:0000313" key="9">
    <source>
        <dbReference type="EMBL" id="VYU05190.1"/>
    </source>
</evidence>
<dbReference type="AlphaFoldDB" id="A0A6N3BKB9"/>
<dbReference type="NCBIfam" id="NF000642">
    <property type="entry name" value="PRK00024.1"/>
    <property type="match status" value="1"/>
</dbReference>
<dbReference type="GO" id="GO:0046872">
    <property type="term" value="F:metal ion binding"/>
    <property type="evidence" value="ECO:0007669"/>
    <property type="project" value="UniProtKB-KW"/>
</dbReference>
<evidence type="ECO:0000256" key="1">
    <source>
        <dbReference type="ARBA" id="ARBA00010243"/>
    </source>
</evidence>
<evidence type="ECO:0000256" key="6">
    <source>
        <dbReference type="ARBA" id="ARBA00023049"/>
    </source>
</evidence>
<proteinExistence type="inferred from homology"/>
<sequence length="230" mass="25838">MKRRTMKELPYSDRPYEKCLASGPESLTDAELLSVILRTGARGESSLELSKQILELSYPAGILGLLHLSLPELMAVRGIGKVKGIELLCIGELSRRIWRTLVTEEAVVFNEPAVISGFYMQDMRHMEQEELHLMMLNTKNVLIKDSLIFRGTVNMSVASPREMFIEALRYHAVHIILVHNHPSGDPSPSSEDKKLTVQVKEAGALLGIRLLDHIIIGDNSYFSFKERGII</sequence>
<dbReference type="InterPro" id="IPR046778">
    <property type="entry name" value="UPF0758_N"/>
</dbReference>
<keyword evidence="5" id="KW-0862">Zinc</keyword>
<dbReference type="Pfam" id="PF20582">
    <property type="entry name" value="UPF0758_N"/>
    <property type="match status" value="1"/>
</dbReference>
<dbReference type="PROSITE" id="PS01302">
    <property type="entry name" value="UPF0758"/>
    <property type="match status" value="1"/>
</dbReference>
<name>A0A6N3BKB9_CLOSY</name>
<dbReference type="PROSITE" id="PS50249">
    <property type="entry name" value="MPN"/>
    <property type="match status" value="1"/>
</dbReference>
<dbReference type="Pfam" id="PF04002">
    <property type="entry name" value="RadC"/>
    <property type="match status" value="1"/>
</dbReference>
<evidence type="ECO:0000256" key="4">
    <source>
        <dbReference type="ARBA" id="ARBA00022801"/>
    </source>
</evidence>
<evidence type="ECO:0000256" key="7">
    <source>
        <dbReference type="RuleBase" id="RU003797"/>
    </source>
</evidence>
<evidence type="ECO:0000256" key="3">
    <source>
        <dbReference type="ARBA" id="ARBA00022723"/>
    </source>
</evidence>
<dbReference type="Gene3D" id="3.40.140.10">
    <property type="entry name" value="Cytidine Deaminase, domain 2"/>
    <property type="match status" value="1"/>
</dbReference>
<organism evidence="9">
    <name type="scientific">Clostridium symbiosum</name>
    <name type="common">Bacteroides symbiosus</name>
    <dbReference type="NCBI Taxonomy" id="1512"/>
    <lineage>
        <taxon>Bacteria</taxon>
        <taxon>Bacillati</taxon>
        <taxon>Bacillota</taxon>
        <taxon>Clostridia</taxon>
        <taxon>Lachnospirales</taxon>
        <taxon>Lachnospiraceae</taxon>
        <taxon>Otoolea</taxon>
    </lineage>
</organism>
<keyword evidence="6" id="KW-0482">Metalloprotease</keyword>
<dbReference type="PANTHER" id="PTHR30471">
    <property type="entry name" value="DNA REPAIR PROTEIN RADC"/>
    <property type="match status" value="1"/>
</dbReference>
<dbReference type="RefSeq" id="WP_044902158.1">
    <property type="nucleotide sequence ID" value="NZ_CACRUA010000016.1"/>
</dbReference>
<dbReference type="InterPro" id="IPR001405">
    <property type="entry name" value="UPF0758"/>
</dbReference>
<feature type="domain" description="MPN" evidence="8">
    <location>
        <begin position="107"/>
        <end position="230"/>
    </location>
</feature>
<dbReference type="InterPro" id="IPR025657">
    <property type="entry name" value="RadC_JAB"/>
</dbReference>
<keyword evidence="2" id="KW-0645">Protease</keyword>
<dbReference type="InterPro" id="IPR020891">
    <property type="entry name" value="UPF0758_CS"/>
</dbReference>